<gene>
    <name evidence="6" type="ordered locus">C270_07750</name>
</gene>
<dbReference type="SMART" id="SM00354">
    <property type="entry name" value="HTH_LACI"/>
    <property type="match status" value="1"/>
</dbReference>
<dbReference type="InterPro" id="IPR000843">
    <property type="entry name" value="HTH_LacI"/>
</dbReference>
<dbReference type="CDD" id="cd01392">
    <property type="entry name" value="HTH_LacI"/>
    <property type="match status" value="1"/>
</dbReference>
<dbReference type="AlphaFoldDB" id="K0D905"/>
<keyword evidence="4" id="KW-0804">Transcription</keyword>
<dbReference type="Pfam" id="PF13377">
    <property type="entry name" value="Peripla_BP_3"/>
    <property type="match status" value="1"/>
</dbReference>
<sequence>MVKKASIKDVALLSGVSITTVSQIINGKGHRFSKATIDKVLQARDELGYVPNHAARSLKSKTTILIGVIVPSFRLPFFADLIQSMETHAPSSVRMVFLSSPDNHLENTIHSLVERGVDALIFGRQFPNDKAIAQLLSKQNIPYLVLDQNNDEAARDKIIVDEFQGGSLVADHFVTLGHQKIAMVLPEMLTQNMLERQDGFLATLQKYDVNPIILTAEKLSKHGGFRMSQSVIDSQVTAVFAFNDEMAMGLMRGLVNLGMTIPGDISIAGYDDADYAEFFIPTLTTVTQPVFEIGSAVLSLILNRLKFPQSPPQIQKFQLKLVTRESTRKI</sequence>
<proteinExistence type="predicted"/>
<evidence type="ECO:0000313" key="6">
    <source>
        <dbReference type="EMBL" id="AFT82459.1"/>
    </source>
</evidence>
<protein>
    <submittedName>
        <fullName evidence="6">LacI family regulatory protein</fullName>
    </submittedName>
</protein>
<dbReference type="eggNOG" id="COG1609">
    <property type="taxonomic scope" value="Bacteria"/>
</dbReference>
<keyword evidence="7" id="KW-1185">Reference proteome</keyword>
<keyword evidence="1" id="KW-0678">Repressor</keyword>
<dbReference type="NCBIfam" id="NF047341">
    <property type="entry name" value="lactose_RbsR"/>
    <property type="match status" value="1"/>
</dbReference>
<reference evidence="6 7" key="1">
    <citation type="journal article" date="2012" name="J. Bacteriol.">
        <title>Complete genome sequence of Leuconostoc carnosum strain JB16, isolated from Kimchi.</title>
        <authorList>
            <person name="Jung J.Y."/>
            <person name="Lee S.H."/>
            <person name="Jeon C.O."/>
        </authorList>
    </citation>
    <scope>NUCLEOTIDE SEQUENCE [LARGE SCALE GENOMIC DNA]</scope>
    <source>
        <strain evidence="6 7">JB16</strain>
    </source>
</reference>
<dbReference type="InterPro" id="IPR028082">
    <property type="entry name" value="Peripla_BP_I"/>
</dbReference>
<dbReference type="InterPro" id="IPR010982">
    <property type="entry name" value="Lambda_DNA-bd_dom_sf"/>
</dbReference>
<dbReference type="GO" id="GO:0003700">
    <property type="term" value="F:DNA-binding transcription factor activity"/>
    <property type="evidence" value="ECO:0007669"/>
    <property type="project" value="TreeGrafter"/>
</dbReference>
<dbReference type="InterPro" id="IPR046335">
    <property type="entry name" value="LacI/GalR-like_sensor"/>
</dbReference>
<dbReference type="PROSITE" id="PS50932">
    <property type="entry name" value="HTH_LACI_2"/>
    <property type="match status" value="1"/>
</dbReference>
<keyword evidence="3" id="KW-0238">DNA-binding</keyword>
<dbReference type="KEGG" id="lcn:C270_07750"/>
<dbReference type="Gene3D" id="1.10.260.40">
    <property type="entry name" value="lambda repressor-like DNA-binding domains"/>
    <property type="match status" value="1"/>
</dbReference>
<accession>K0D905</accession>
<keyword evidence="2" id="KW-0805">Transcription regulation</keyword>
<evidence type="ECO:0000256" key="3">
    <source>
        <dbReference type="ARBA" id="ARBA00023125"/>
    </source>
</evidence>
<dbReference type="PANTHER" id="PTHR30146">
    <property type="entry name" value="LACI-RELATED TRANSCRIPTIONAL REPRESSOR"/>
    <property type="match status" value="1"/>
</dbReference>
<evidence type="ECO:0000256" key="1">
    <source>
        <dbReference type="ARBA" id="ARBA00022491"/>
    </source>
</evidence>
<dbReference type="Pfam" id="PF00356">
    <property type="entry name" value="LacI"/>
    <property type="match status" value="1"/>
</dbReference>
<dbReference type="Proteomes" id="UP000006299">
    <property type="component" value="Chromosome"/>
</dbReference>
<dbReference type="EMBL" id="CP003851">
    <property type="protein sequence ID" value="AFT82459.1"/>
    <property type="molecule type" value="Genomic_DNA"/>
</dbReference>
<dbReference type="STRING" id="1229758.C270_07750"/>
<evidence type="ECO:0000256" key="2">
    <source>
        <dbReference type="ARBA" id="ARBA00023015"/>
    </source>
</evidence>
<dbReference type="GO" id="GO:0000976">
    <property type="term" value="F:transcription cis-regulatory region binding"/>
    <property type="evidence" value="ECO:0007669"/>
    <property type="project" value="TreeGrafter"/>
</dbReference>
<feature type="domain" description="HTH lacI-type" evidence="5">
    <location>
        <begin position="5"/>
        <end position="60"/>
    </location>
</feature>
<dbReference type="SUPFAM" id="SSF53822">
    <property type="entry name" value="Periplasmic binding protein-like I"/>
    <property type="match status" value="1"/>
</dbReference>
<evidence type="ECO:0000256" key="4">
    <source>
        <dbReference type="ARBA" id="ARBA00023163"/>
    </source>
</evidence>
<dbReference type="SUPFAM" id="SSF47413">
    <property type="entry name" value="lambda repressor-like DNA-binding domains"/>
    <property type="match status" value="1"/>
</dbReference>
<evidence type="ECO:0000313" key="7">
    <source>
        <dbReference type="Proteomes" id="UP000006299"/>
    </source>
</evidence>
<dbReference type="PANTHER" id="PTHR30146:SF148">
    <property type="entry name" value="HTH-TYPE TRANSCRIPTIONAL REPRESSOR PURR-RELATED"/>
    <property type="match status" value="1"/>
</dbReference>
<dbReference type="Gene3D" id="3.40.50.2300">
    <property type="match status" value="2"/>
</dbReference>
<dbReference type="PATRIC" id="fig|1229758.3.peg.1555"/>
<dbReference type="HOGENOM" id="CLU_037628_6_0_9"/>
<organism evidence="6 7">
    <name type="scientific">Leuconostoc carnosum (strain JB16)</name>
    <dbReference type="NCBI Taxonomy" id="1229758"/>
    <lineage>
        <taxon>Bacteria</taxon>
        <taxon>Bacillati</taxon>
        <taxon>Bacillota</taxon>
        <taxon>Bacilli</taxon>
        <taxon>Lactobacillales</taxon>
        <taxon>Lactobacillaceae</taxon>
        <taxon>Leuconostoc</taxon>
    </lineage>
</organism>
<name>K0D905_LEUCJ</name>
<dbReference type="PROSITE" id="PS00356">
    <property type="entry name" value="HTH_LACI_1"/>
    <property type="match status" value="1"/>
</dbReference>
<evidence type="ECO:0000259" key="5">
    <source>
        <dbReference type="PROSITE" id="PS50932"/>
    </source>
</evidence>